<dbReference type="Proteomes" id="UP000663838">
    <property type="component" value="Unassembled WGS sequence"/>
</dbReference>
<dbReference type="InterPro" id="IPR011992">
    <property type="entry name" value="EF-hand-dom_pair"/>
</dbReference>
<dbReference type="AlphaFoldDB" id="A0A817Z7T2"/>
<evidence type="ECO:0000259" key="2">
    <source>
        <dbReference type="PROSITE" id="PS50222"/>
    </source>
</evidence>
<dbReference type="EMBL" id="CAJOBR010004278">
    <property type="protein sequence ID" value="CAF4775063.1"/>
    <property type="molecule type" value="Genomic_DNA"/>
</dbReference>
<dbReference type="EMBL" id="CAJNYD010003210">
    <property type="protein sequence ID" value="CAF3484487.1"/>
    <property type="molecule type" value="Genomic_DNA"/>
</dbReference>
<dbReference type="Pfam" id="PF13499">
    <property type="entry name" value="EF-hand_7"/>
    <property type="match status" value="1"/>
</dbReference>
<evidence type="ECO:0000256" key="1">
    <source>
        <dbReference type="ARBA" id="ARBA00022737"/>
    </source>
</evidence>
<dbReference type="FunFam" id="1.10.238.10:FF:000001">
    <property type="entry name" value="Calmodulin 1"/>
    <property type="match status" value="1"/>
</dbReference>
<organism evidence="4 12">
    <name type="scientific">Rotaria socialis</name>
    <dbReference type="NCBI Taxonomy" id="392032"/>
    <lineage>
        <taxon>Eukaryota</taxon>
        <taxon>Metazoa</taxon>
        <taxon>Spiralia</taxon>
        <taxon>Gnathifera</taxon>
        <taxon>Rotifera</taxon>
        <taxon>Eurotatoria</taxon>
        <taxon>Bdelloidea</taxon>
        <taxon>Philodinida</taxon>
        <taxon>Philodinidae</taxon>
        <taxon>Rotaria</taxon>
    </lineage>
</organism>
<dbReference type="GO" id="GO:0005509">
    <property type="term" value="F:calcium ion binding"/>
    <property type="evidence" value="ECO:0007669"/>
    <property type="project" value="InterPro"/>
</dbReference>
<dbReference type="Proteomes" id="UP000663825">
    <property type="component" value="Unassembled WGS sequence"/>
</dbReference>
<dbReference type="PANTHER" id="PTHR23048">
    <property type="entry name" value="MYOSIN LIGHT CHAIN 1, 3"/>
    <property type="match status" value="1"/>
</dbReference>
<dbReference type="Proteomes" id="UP000663869">
    <property type="component" value="Unassembled WGS sequence"/>
</dbReference>
<dbReference type="PANTHER" id="PTHR23048:SF0">
    <property type="entry name" value="CALMODULIN LIKE 3"/>
    <property type="match status" value="1"/>
</dbReference>
<dbReference type="InterPro" id="IPR002048">
    <property type="entry name" value="EF_hand_dom"/>
</dbReference>
<evidence type="ECO:0000313" key="8">
    <source>
        <dbReference type="EMBL" id="CAF4453584.1"/>
    </source>
</evidence>
<dbReference type="EMBL" id="CAJNYV010000861">
    <property type="protein sequence ID" value="CAF3391385.1"/>
    <property type="molecule type" value="Genomic_DNA"/>
</dbReference>
<reference evidence="4" key="1">
    <citation type="submission" date="2021-02" db="EMBL/GenBank/DDBJ databases">
        <authorList>
            <person name="Nowell W R."/>
        </authorList>
    </citation>
    <scope>NUCLEOTIDE SEQUENCE</scope>
</reference>
<dbReference type="Proteomes" id="UP000663865">
    <property type="component" value="Unassembled WGS sequence"/>
</dbReference>
<dbReference type="EMBL" id="CAJOBO010002488">
    <property type="protein sequence ID" value="CAF4453584.1"/>
    <property type="molecule type" value="Genomic_DNA"/>
</dbReference>
<evidence type="ECO:0000313" key="5">
    <source>
        <dbReference type="EMBL" id="CAF3419620.1"/>
    </source>
</evidence>
<accession>A0A817Z7T2</accession>
<evidence type="ECO:0000313" key="9">
    <source>
        <dbReference type="EMBL" id="CAF4527825.1"/>
    </source>
</evidence>
<dbReference type="InterPro" id="IPR050230">
    <property type="entry name" value="CALM/Myosin/TropC-like"/>
</dbReference>
<evidence type="ECO:0000313" key="7">
    <source>
        <dbReference type="EMBL" id="CAF3531598.1"/>
    </source>
</evidence>
<dbReference type="EMBL" id="CAJNXB010000162">
    <property type="protein sequence ID" value="CAF3031498.1"/>
    <property type="molecule type" value="Genomic_DNA"/>
</dbReference>
<name>A0A817Z7T2_9BILA</name>
<dbReference type="EMBL" id="CAJNYU010002293">
    <property type="protein sequence ID" value="CAF3531598.1"/>
    <property type="molecule type" value="Genomic_DNA"/>
</dbReference>
<dbReference type="Proteomes" id="UP000663851">
    <property type="component" value="Unassembled WGS sequence"/>
</dbReference>
<dbReference type="EMBL" id="CAJNYT010001573">
    <property type="protein sequence ID" value="CAF3419620.1"/>
    <property type="molecule type" value="Genomic_DNA"/>
</dbReference>
<evidence type="ECO:0000313" key="12">
    <source>
        <dbReference type="Proteomes" id="UP000663865"/>
    </source>
</evidence>
<dbReference type="EMBL" id="CAJOBQ010001940">
    <property type="protein sequence ID" value="CAF4527825.1"/>
    <property type="molecule type" value="Genomic_DNA"/>
</dbReference>
<dbReference type="Proteomes" id="UP000663833">
    <property type="component" value="Unassembled WGS sequence"/>
</dbReference>
<evidence type="ECO:0000313" key="4">
    <source>
        <dbReference type="EMBL" id="CAF3391385.1"/>
    </source>
</evidence>
<comment type="caution">
    <text evidence="4">The sequence shown here is derived from an EMBL/GenBank/DDBJ whole genome shotgun (WGS) entry which is preliminary data.</text>
</comment>
<dbReference type="CDD" id="cd00051">
    <property type="entry name" value="EFh"/>
    <property type="match status" value="1"/>
</dbReference>
<dbReference type="Proteomes" id="UP000663848">
    <property type="component" value="Unassembled WGS sequence"/>
</dbReference>
<keyword evidence="1" id="KW-0677">Repeat</keyword>
<dbReference type="SUPFAM" id="SSF47473">
    <property type="entry name" value="EF-hand"/>
    <property type="match status" value="1"/>
</dbReference>
<evidence type="ECO:0000313" key="11">
    <source>
        <dbReference type="EMBL" id="CAF4775063.1"/>
    </source>
</evidence>
<evidence type="ECO:0000313" key="3">
    <source>
        <dbReference type="EMBL" id="CAF3031498.1"/>
    </source>
</evidence>
<feature type="domain" description="EF-hand" evidence="2">
    <location>
        <begin position="95"/>
        <end position="130"/>
    </location>
</feature>
<protein>
    <recommendedName>
        <fullName evidence="2">EF-hand domain-containing protein</fullName>
    </recommendedName>
</protein>
<proteinExistence type="predicted"/>
<dbReference type="Gene3D" id="1.10.238.10">
    <property type="entry name" value="EF-hand"/>
    <property type="match status" value="1"/>
</dbReference>
<dbReference type="GO" id="GO:0016460">
    <property type="term" value="C:myosin II complex"/>
    <property type="evidence" value="ECO:0007669"/>
    <property type="project" value="TreeGrafter"/>
</dbReference>
<dbReference type="PROSITE" id="PS50222">
    <property type="entry name" value="EF_HAND_2"/>
    <property type="match status" value="1"/>
</dbReference>
<gene>
    <name evidence="7" type="ORF">FME351_LOCUS18511</name>
    <name evidence="5" type="ORF">GRG538_LOCUS11674</name>
    <name evidence="8" type="ORF">HFQ381_LOCUS24086</name>
    <name evidence="4" type="ORF">KIK155_LOCUS7238</name>
    <name evidence="6" type="ORF">LUA448_LOCUS24236</name>
    <name evidence="11" type="ORF">QYT958_LOCUS22386</name>
    <name evidence="3" type="ORF">TIS948_LOCUS3007</name>
    <name evidence="10" type="ORF">TOA249_LOCUS10651</name>
    <name evidence="9" type="ORF">TSG867_LOCUS23049</name>
</gene>
<evidence type="ECO:0000313" key="6">
    <source>
        <dbReference type="EMBL" id="CAF3484487.1"/>
    </source>
</evidence>
<dbReference type="EMBL" id="CAJOBS010000560">
    <property type="protein sequence ID" value="CAF4601804.1"/>
    <property type="molecule type" value="Genomic_DNA"/>
</dbReference>
<dbReference type="Proteomes" id="UP000663872">
    <property type="component" value="Unassembled WGS sequence"/>
</dbReference>
<sequence>MAEEEIPRSVDDLTHEEVNEKLQHMNELFSKFKDNSEVDTVHANRLLQVLQVFGKNPSQIECNKRVEALKGDEIFELTLEDFIKILDEPWTSINNDRNIIHKAFDKFDHEKDGYIDIEKFREIMRTLGEPLSDEEIDDFIQLGVNEQHKKLDIERLLNELLGKEER</sequence>
<evidence type="ECO:0000313" key="10">
    <source>
        <dbReference type="EMBL" id="CAF4601804.1"/>
    </source>
</evidence>
<dbReference type="Proteomes" id="UP000663862">
    <property type="component" value="Unassembled WGS sequence"/>
</dbReference>
<dbReference type="OrthoDB" id="7313495at2759"/>